<dbReference type="Proteomes" id="UP001642405">
    <property type="component" value="Unassembled WGS sequence"/>
</dbReference>
<feature type="transmembrane region" description="Helical" evidence="8">
    <location>
        <begin position="130"/>
        <end position="149"/>
    </location>
</feature>
<accession>A0ABP0CWZ3</accession>
<comment type="caution">
    <text evidence="10">The sequence shown here is derived from an EMBL/GenBank/DDBJ whole genome shotgun (WGS) entry which is preliminary data.</text>
</comment>
<dbReference type="SUPFAM" id="SSF103473">
    <property type="entry name" value="MFS general substrate transporter"/>
    <property type="match status" value="1"/>
</dbReference>
<keyword evidence="11" id="KW-1185">Reference proteome</keyword>
<dbReference type="Pfam" id="PF00083">
    <property type="entry name" value="Sugar_tr"/>
    <property type="match status" value="1"/>
</dbReference>
<keyword evidence="4 8" id="KW-0812">Transmembrane</keyword>
<feature type="transmembrane region" description="Helical" evidence="8">
    <location>
        <begin position="72"/>
        <end position="95"/>
    </location>
</feature>
<comment type="similarity">
    <text evidence="2 7">Belongs to the major facilitator superfamily. Sugar transporter (TC 2.A.1.1) family.</text>
</comment>
<feature type="transmembrane region" description="Helical" evidence="8">
    <location>
        <begin position="286"/>
        <end position="308"/>
    </location>
</feature>
<dbReference type="InterPro" id="IPR020846">
    <property type="entry name" value="MFS_dom"/>
</dbReference>
<sequence length="541" mass="58895">MSGSKYLGLRGRKLNIAIAAVAGMDMLLFGYDQGVVGGVLTLESFTATFPEICTTAACTAGMSPSAANHQSVLQGVSVSSYNLGCFVGAILTIFLGDRLGRKRCIFGGSTIMFVGAVLQCAAFSLPQLIVGRVICGIGNGINTSTVPVWQSECSKSHRRGPTVMAELCIVVGGVALSYWLDYAFSFLEPSSAAWRVPIAFQLLFTLTVLATIMFMPESPRWLVLQQDEDREAQALDVLCAIYDCEPDDAFVNAELEAVRVVARTSSQGTFKDLFTMGKTKNMQRTLLAYGIQVMQQITGINLITYYAATIYENEIGLSGNLSRILAACNGTQYFLATFVPIFLVERIGRRPLLLVGSIGMALSMAVLAISTSIATHSSSSAPGIVAAVFLFVFNTFFALGWCGLPWLIPTELLPLEIRAKASALATSADWIFNFMVVMITPVAFNSIGWRTYIIFAAFNFALTPIVYFFYPETKGRSLEEMDLIFAKSSGWLNTVHEAKTMPRHFGRNGEVLRDMLPEVREELQGGEGTPKVEPVSSHIEQ</sequence>
<evidence type="ECO:0000256" key="4">
    <source>
        <dbReference type="ARBA" id="ARBA00022692"/>
    </source>
</evidence>
<keyword evidence="6 8" id="KW-0472">Membrane</keyword>
<evidence type="ECO:0000256" key="3">
    <source>
        <dbReference type="ARBA" id="ARBA00022448"/>
    </source>
</evidence>
<evidence type="ECO:0000256" key="6">
    <source>
        <dbReference type="ARBA" id="ARBA00023136"/>
    </source>
</evidence>
<dbReference type="PRINTS" id="PR00171">
    <property type="entry name" value="SUGRTRNSPORT"/>
</dbReference>
<keyword evidence="3 7" id="KW-0813">Transport</keyword>
<proteinExistence type="inferred from homology"/>
<evidence type="ECO:0000259" key="9">
    <source>
        <dbReference type="PROSITE" id="PS50850"/>
    </source>
</evidence>
<dbReference type="InterPro" id="IPR005828">
    <property type="entry name" value="MFS_sugar_transport-like"/>
</dbReference>
<dbReference type="PROSITE" id="PS50850">
    <property type="entry name" value="MFS"/>
    <property type="match status" value="1"/>
</dbReference>
<evidence type="ECO:0000256" key="7">
    <source>
        <dbReference type="RuleBase" id="RU003346"/>
    </source>
</evidence>
<protein>
    <recommendedName>
        <fullName evidence="9">Major facilitator superfamily (MFS) profile domain-containing protein</fullName>
    </recommendedName>
</protein>
<feature type="transmembrane region" description="Helical" evidence="8">
    <location>
        <begin position="12"/>
        <end position="31"/>
    </location>
</feature>
<comment type="subcellular location">
    <subcellularLocation>
        <location evidence="1">Membrane</location>
        <topology evidence="1">Multi-pass membrane protein</topology>
    </subcellularLocation>
</comment>
<reference evidence="10 11" key="1">
    <citation type="submission" date="2024-01" db="EMBL/GenBank/DDBJ databases">
        <authorList>
            <person name="Allen C."/>
            <person name="Tagirdzhanova G."/>
        </authorList>
    </citation>
    <scope>NUCLEOTIDE SEQUENCE [LARGE SCALE GENOMIC DNA]</scope>
</reference>
<feature type="transmembrane region" description="Helical" evidence="8">
    <location>
        <begin position="421"/>
        <end position="443"/>
    </location>
</feature>
<name>A0ABP0CWZ3_9PEZI</name>
<dbReference type="InterPro" id="IPR036259">
    <property type="entry name" value="MFS_trans_sf"/>
</dbReference>
<evidence type="ECO:0000256" key="1">
    <source>
        <dbReference type="ARBA" id="ARBA00004141"/>
    </source>
</evidence>
<dbReference type="NCBIfam" id="TIGR00879">
    <property type="entry name" value="SP"/>
    <property type="match status" value="1"/>
</dbReference>
<feature type="transmembrane region" description="Helical" evidence="8">
    <location>
        <begin position="161"/>
        <end position="180"/>
    </location>
</feature>
<dbReference type="Gene3D" id="1.20.1250.20">
    <property type="entry name" value="MFS general substrate transporter like domains"/>
    <property type="match status" value="1"/>
</dbReference>
<gene>
    <name evidence="10" type="ORF">SCUCBS95973_009566</name>
</gene>
<evidence type="ECO:0000313" key="10">
    <source>
        <dbReference type="EMBL" id="CAK7236313.1"/>
    </source>
</evidence>
<evidence type="ECO:0000256" key="8">
    <source>
        <dbReference type="SAM" id="Phobius"/>
    </source>
</evidence>
<dbReference type="InterPro" id="IPR050360">
    <property type="entry name" value="MFS_Sugar_Transporters"/>
</dbReference>
<dbReference type="PANTHER" id="PTHR48022">
    <property type="entry name" value="PLASTIDIC GLUCOSE TRANSPORTER 4"/>
    <property type="match status" value="1"/>
</dbReference>
<dbReference type="PANTHER" id="PTHR48022:SF68">
    <property type="entry name" value="MAJOR FACILITATOR SUPERFAMILY (MFS) PROFILE DOMAIN-CONTAINING PROTEIN-RELATED"/>
    <property type="match status" value="1"/>
</dbReference>
<evidence type="ECO:0000256" key="5">
    <source>
        <dbReference type="ARBA" id="ARBA00022989"/>
    </source>
</evidence>
<dbReference type="InterPro" id="IPR003663">
    <property type="entry name" value="Sugar/inositol_transpt"/>
</dbReference>
<dbReference type="EMBL" id="CAWUHB010000113">
    <property type="protein sequence ID" value="CAK7236313.1"/>
    <property type="molecule type" value="Genomic_DNA"/>
</dbReference>
<feature type="transmembrane region" description="Helical" evidence="8">
    <location>
        <begin position="320"/>
        <end position="344"/>
    </location>
</feature>
<feature type="transmembrane region" description="Helical" evidence="8">
    <location>
        <begin position="104"/>
        <end position="124"/>
    </location>
</feature>
<keyword evidence="5 8" id="KW-1133">Transmembrane helix</keyword>
<feature type="transmembrane region" description="Helical" evidence="8">
    <location>
        <begin position="351"/>
        <end position="373"/>
    </location>
</feature>
<organism evidence="10 11">
    <name type="scientific">Sporothrix curviconia</name>
    <dbReference type="NCBI Taxonomy" id="1260050"/>
    <lineage>
        <taxon>Eukaryota</taxon>
        <taxon>Fungi</taxon>
        <taxon>Dikarya</taxon>
        <taxon>Ascomycota</taxon>
        <taxon>Pezizomycotina</taxon>
        <taxon>Sordariomycetes</taxon>
        <taxon>Sordariomycetidae</taxon>
        <taxon>Ophiostomatales</taxon>
        <taxon>Ophiostomataceae</taxon>
        <taxon>Sporothrix</taxon>
    </lineage>
</organism>
<evidence type="ECO:0000313" key="11">
    <source>
        <dbReference type="Proteomes" id="UP001642405"/>
    </source>
</evidence>
<feature type="transmembrane region" description="Helical" evidence="8">
    <location>
        <begin position="449"/>
        <end position="470"/>
    </location>
</feature>
<evidence type="ECO:0000256" key="2">
    <source>
        <dbReference type="ARBA" id="ARBA00010992"/>
    </source>
</evidence>
<feature type="transmembrane region" description="Helical" evidence="8">
    <location>
        <begin position="385"/>
        <end position="409"/>
    </location>
</feature>
<feature type="domain" description="Major facilitator superfamily (MFS) profile" evidence="9">
    <location>
        <begin position="18"/>
        <end position="474"/>
    </location>
</feature>
<feature type="transmembrane region" description="Helical" evidence="8">
    <location>
        <begin position="192"/>
        <end position="215"/>
    </location>
</feature>